<sequence length="197" mass="21528">MSALAVEHLPEGDDWDRAVRLWKEMEWPEGSRVEIIEGLITVTPAPANRHNYIAAKLNRALYAVVPEEWGVHQTLAVAIPAKTGMYIPDLVVVPNDLVLEAEDECFVPAAAAELVIEIASRSSLRHDRLVKPAGYAQAGVPLYLLVDAFAPGGPTITLYGEPKGDVYRVLRVGKFGDPFTLPEPFAVELDTSTFPTP</sequence>
<dbReference type="Proteomes" id="UP001501867">
    <property type="component" value="Unassembled WGS sequence"/>
</dbReference>
<gene>
    <name evidence="2" type="ORF">GCM10010302_50320</name>
</gene>
<name>A0ABP3F8U8_9ACTN</name>
<dbReference type="EMBL" id="BAAABV010000023">
    <property type="protein sequence ID" value="GAA0305599.1"/>
    <property type="molecule type" value="Genomic_DNA"/>
</dbReference>
<evidence type="ECO:0000313" key="2">
    <source>
        <dbReference type="EMBL" id="GAA0305599.1"/>
    </source>
</evidence>
<feature type="domain" description="Putative restriction endonuclease" evidence="1">
    <location>
        <begin position="27"/>
        <end position="189"/>
    </location>
</feature>
<reference evidence="3" key="1">
    <citation type="journal article" date="2019" name="Int. J. Syst. Evol. Microbiol.">
        <title>The Global Catalogue of Microorganisms (GCM) 10K type strain sequencing project: providing services to taxonomists for standard genome sequencing and annotation.</title>
        <authorList>
            <consortium name="The Broad Institute Genomics Platform"/>
            <consortium name="The Broad Institute Genome Sequencing Center for Infectious Disease"/>
            <person name="Wu L."/>
            <person name="Ma J."/>
        </authorList>
    </citation>
    <scope>NUCLEOTIDE SEQUENCE [LARGE SCALE GENOMIC DNA]</scope>
    <source>
        <strain evidence="3">JCM 4505</strain>
    </source>
</reference>
<dbReference type="InterPro" id="IPR012296">
    <property type="entry name" value="Nuclease_put_TT1808"/>
</dbReference>
<dbReference type="Pfam" id="PF05685">
    <property type="entry name" value="Uma2"/>
    <property type="match status" value="1"/>
</dbReference>
<dbReference type="InterPro" id="IPR008538">
    <property type="entry name" value="Uma2"/>
</dbReference>
<dbReference type="SUPFAM" id="SSF52980">
    <property type="entry name" value="Restriction endonuclease-like"/>
    <property type="match status" value="1"/>
</dbReference>
<comment type="caution">
    <text evidence="2">The sequence shown here is derived from an EMBL/GenBank/DDBJ whole genome shotgun (WGS) entry which is preliminary data.</text>
</comment>
<dbReference type="RefSeq" id="WP_344163880.1">
    <property type="nucleotide sequence ID" value="NZ_BAAABV010000023.1"/>
</dbReference>
<organism evidence="2 3">
    <name type="scientific">Streptomyces polychromogenes</name>
    <dbReference type="NCBI Taxonomy" id="67342"/>
    <lineage>
        <taxon>Bacteria</taxon>
        <taxon>Bacillati</taxon>
        <taxon>Actinomycetota</taxon>
        <taxon>Actinomycetes</taxon>
        <taxon>Kitasatosporales</taxon>
        <taxon>Streptomycetaceae</taxon>
        <taxon>Streptomyces</taxon>
    </lineage>
</organism>
<dbReference type="CDD" id="cd06260">
    <property type="entry name" value="DUF820-like"/>
    <property type="match status" value="1"/>
</dbReference>
<dbReference type="Gene3D" id="3.90.1570.10">
    <property type="entry name" value="tt1808, chain A"/>
    <property type="match status" value="1"/>
</dbReference>
<evidence type="ECO:0000313" key="3">
    <source>
        <dbReference type="Proteomes" id="UP001501867"/>
    </source>
</evidence>
<evidence type="ECO:0000259" key="1">
    <source>
        <dbReference type="Pfam" id="PF05685"/>
    </source>
</evidence>
<dbReference type="PANTHER" id="PTHR35400">
    <property type="entry name" value="SLR1083 PROTEIN"/>
    <property type="match status" value="1"/>
</dbReference>
<accession>A0ABP3F8U8</accession>
<protein>
    <recommendedName>
        <fullName evidence="1">Putative restriction endonuclease domain-containing protein</fullName>
    </recommendedName>
</protein>
<dbReference type="InterPro" id="IPR011335">
    <property type="entry name" value="Restrct_endonuc-II-like"/>
</dbReference>
<proteinExistence type="predicted"/>
<dbReference type="PANTHER" id="PTHR35400:SF3">
    <property type="entry name" value="SLL1072 PROTEIN"/>
    <property type="match status" value="1"/>
</dbReference>
<keyword evidence="3" id="KW-1185">Reference proteome</keyword>